<feature type="non-terminal residue" evidence="2">
    <location>
        <position position="53"/>
    </location>
</feature>
<gene>
    <name evidence="1" type="ORF">AVEN_116091_1</name>
    <name evidence="2" type="ORF">AVEN_129177_1</name>
</gene>
<accession>A0A4Y1ZPF8</accession>
<dbReference type="EMBL" id="BGPR01076143">
    <property type="protein sequence ID" value="GBL59594.1"/>
    <property type="molecule type" value="Genomic_DNA"/>
</dbReference>
<keyword evidence="3" id="KW-1185">Reference proteome</keyword>
<sequence length="53" mass="5632">MNDLLNVPQEKREPAYLFGNFSSTYPSGVIESAGVSSVHLLMRCGSLEGDAGS</sequence>
<organism evidence="2 3">
    <name type="scientific">Araneus ventricosus</name>
    <name type="common">Orbweaver spider</name>
    <name type="synonym">Epeira ventricosa</name>
    <dbReference type="NCBI Taxonomy" id="182803"/>
    <lineage>
        <taxon>Eukaryota</taxon>
        <taxon>Metazoa</taxon>
        <taxon>Ecdysozoa</taxon>
        <taxon>Arthropoda</taxon>
        <taxon>Chelicerata</taxon>
        <taxon>Arachnida</taxon>
        <taxon>Araneae</taxon>
        <taxon>Araneomorphae</taxon>
        <taxon>Entelegynae</taxon>
        <taxon>Araneoidea</taxon>
        <taxon>Araneidae</taxon>
        <taxon>Araneus</taxon>
    </lineage>
</organism>
<name>A0A4Y1ZPF8_ARAVE</name>
<protein>
    <submittedName>
        <fullName evidence="2">Uncharacterized protein</fullName>
    </submittedName>
</protein>
<dbReference type="EMBL" id="BGPR01076144">
    <property type="protein sequence ID" value="GBL59599.1"/>
    <property type="molecule type" value="Genomic_DNA"/>
</dbReference>
<evidence type="ECO:0000313" key="2">
    <source>
        <dbReference type="EMBL" id="GBL59599.1"/>
    </source>
</evidence>
<evidence type="ECO:0000313" key="3">
    <source>
        <dbReference type="Proteomes" id="UP000499080"/>
    </source>
</evidence>
<dbReference type="Proteomes" id="UP000499080">
    <property type="component" value="Unassembled WGS sequence"/>
</dbReference>
<dbReference type="AlphaFoldDB" id="A0A4Y1ZPF8"/>
<reference evidence="2 3" key="1">
    <citation type="journal article" date="2019" name="Sci. Rep.">
        <title>Orb-weaving spider Araneus ventricosus genome elucidates the spidroin gene catalogue.</title>
        <authorList>
            <person name="Kono N."/>
            <person name="Nakamura H."/>
            <person name="Ohtoshi R."/>
            <person name="Moran D.A.P."/>
            <person name="Shinohara A."/>
            <person name="Yoshida Y."/>
            <person name="Fujiwara M."/>
            <person name="Mori M."/>
            <person name="Tomita M."/>
            <person name="Arakawa K."/>
        </authorList>
    </citation>
    <scope>NUCLEOTIDE SEQUENCE [LARGE SCALE GENOMIC DNA]</scope>
</reference>
<comment type="caution">
    <text evidence="2">The sequence shown here is derived from an EMBL/GenBank/DDBJ whole genome shotgun (WGS) entry which is preliminary data.</text>
</comment>
<proteinExistence type="predicted"/>
<evidence type="ECO:0000313" key="1">
    <source>
        <dbReference type="EMBL" id="GBL59594.1"/>
    </source>
</evidence>